<accession>A0A4P2VNE3</accession>
<feature type="transmembrane region" description="Helical" evidence="1">
    <location>
        <begin position="48"/>
        <end position="68"/>
    </location>
</feature>
<reference evidence="2 3" key="1">
    <citation type="submission" date="2018-12" db="EMBL/GenBank/DDBJ databases">
        <title>Rubrispira sanarue gen. nov., sp., nov., a member of the order Silvanigrellales, isolated from a brackish lake in Hamamatsu Japan.</title>
        <authorList>
            <person name="Maejima Y."/>
            <person name="Iino T."/>
            <person name="Muraguchi Y."/>
            <person name="Fukuda K."/>
            <person name="Nojiri H."/>
            <person name="Ohkuma M."/>
            <person name="Moriuchi R."/>
            <person name="Dohra H."/>
            <person name="Kimbara K."/>
            <person name="Shintani M."/>
        </authorList>
    </citation>
    <scope>NUCLEOTIDE SEQUENCE [LARGE SCALE GENOMIC DNA]</scope>
    <source>
        <strain evidence="2 3">RF1110005</strain>
    </source>
</reference>
<keyword evidence="3" id="KW-1185">Reference proteome</keyword>
<dbReference type="Proteomes" id="UP000291236">
    <property type="component" value="Chromosome"/>
</dbReference>
<dbReference type="AlphaFoldDB" id="A0A4P2VNE3"/>
<dbReference type="EMBL" id="AP019368">
    <property type="protein sequence ID" value="BBH54611.1"/>
    <property type="molecule type" value="Genomic_DNA"/>
</dbReference>
<keyword evidence="1" id="KW-0472">Membrane</keyword>
<name>A0A4P2VNE3_FLUSA</name>
<sequence length="84" mass="9517">MNKEMKSIALLYSHITSLLILIIVTWVWGDSESAKDALQTFGVSSLQFELTITLLLVFISSLLIYKSFKDLINRKKKGHGDKSE</sequence>
<dbReference type="RefSeq" id="WP_130612669.1">
    <property type="nucleotide sequence ID" value="NZ_AP019368.1"/>
</dbReference>
<protein>
    <submittedName>
        <fullName evidence="2">Uncharacterized protein</fullName>
    </submittedName>
</protein>
<proteinExistence type="predicted"/>
<evidence type="ECO:0000313" key="2">
    <source>
        <dbReference type="EMBL" id="BBH54611.1"/>
    </source>
</evidence>
<evidence type="ECO:0000256" key="1">
    <source>
        <dbReference type="SAM" id="Phobius"/>
    </source>
</evidence>
<keyword evidence="1" id="KW-1133">Transmembrane helix</keyword>
<gene>
    <name evidence="2" type="ORF">JCM31447_30850</name>
</gene>
<dbReference type="KEGG" id="sbf:JCM31447_30850"/>
<feature type="transmembrane region" description="Helical" evidence="1">
    <location>
        <begin position="7"/>
        <end position="28"/>
    </location>
</feature>
<keyword evidence="1" id="KW-0812">Transmembrane</keyword>
<organism evidence="2 3">
    <name type="scientific">Fluviispira sanaruensis</name>
    <dbReference type="NCBI Taxonomy" id="2493639"/>
    <lineage>
        <taxon>Bacteria</taxon>
        <taxon>Pseudomonadati</taxon>
        <taxon>Bdellovibrionota</taxon>
        <taxon>Oligoflexia</taxon>
        <taxon>Silvanigrellales</taxon>
        <taxon>Silvanigrellaceae</taxon>
        <taxon>Fluviispira</taxon>
    </lineage>
</organism>
<evidence type="ECO:0000313" key="3">
    <source>
        <dbReference type="Proteomes" id="UP000291236"/>
    </source>
</evidence>